<protein>
    <submittedName>
        <fullName evidence="1">Uncharacterized protein</fullName>
    </submittedName>
</protein>
<evidence type="ECO:0000313" key="2">
    <source>
        <dbReference type="Proteomes" id="UP001150924"/>
    </source>
</evidence>
<dbReference type="RefSeq" id="WP_267773411.1">
    <property type="nucleotide sequence ID" value="NZ_JAPNKE010000002.1"/>
</dbReference>
<keyword evidence="2" id="KW-1185">Reference proteome</keyword>
<accession>A0A9X3EUT6</accession>
<reference evidence="1" key="1">
    <citation type="submission" date="2022-11" db="EMBL/GenBank/DDBJ databases">
        <title>Minimal conservation of predation-associated metabolite biosynthetic gene clusters underscores biosynthetic potential of Myxococcota including descriptions for ten novel species: Archangium lansinium sp. nov., Myxococcus landrumus sp. nov., Nannocystis bai.</title>
        <authorList>
            <person name="Ahearne A."/>
            <person name="Stevens C."/>
            <person name="Phillips K."/>
        </authorList>
    </citation>
    <scope>NUCLEOTIDE SEQUENCE</scope>
    <source>
        <strain evidence="1">Na p29</strain>
    </source>
</reference>
<dbReference type="AlphaFoldDB" id="A0A9X3EUT6"/>
<comment type="caution">
    <text evidence="1">The sequence shown here is derived from an EMBL/GenBank/DDBJ whole genome shotgun (WGS) entry which is preliminary data.</text>
</comment>
<dbReference type="EMBL" id="JAPNKE010000002">
    <property type="protein sequence ID" value="MCY1010456.1"/>
    <property type="molecule type" value="Genomic_DNA"/>
</dbReference>
<proteinExistence type="predicted"/>
<name>A0A9X3EUT6_9BACT</name>
<sequence>MVRCSPASCSLWEQNCPSGQKCTPDQDWSFHACVPLDPEPGAPGEPCTVEDAPGDGGDSCDLASMCWDVDPQTHEGKCFLRCTGSPEAPVCPDGSTCVISNEGAFILCLPTCHPLAQDCPDGETCLWGGGLRAFRVHRRRLRRRGAGVRFM</sequence>
<gene>
    <name evidence="1" type="ORF">OV079_33795</name>
</gene>
<dbReference type="Proteomes" id="UP001150924">
    <property type="component" value="Unassembled WGS sequence"/>
</dbReference>
<evidence type="ECO:0000313" key="1">
    <source>
        <dbReference type="EMBL" id="MCY1010456.1"/>
    </source>
</evidence>
<organism evidence="1 2">
    <name type="scientific">Nannocystis pusilla</name>
    <dbReference type="NCBI Taxonomy" id="889268"/>
    <lineage>
        <taxon>Bacteria</taxon>
        <taxon>Pseudomonadati</taxon>
        <taxon>Myxococcota</taxon>
        <taxon>Polyangia</taxon>
        <taxon>Nannocystales</taxon>
        <taxon>Nannocystaceae</taxon>
        <taxon>Nannocystis</taxon>
    </lineage>
</organism>